<feature type="signal peptide" evidence="2">
    <location>
        <begin position="1"/>
        <end position="26"/>
    </location>
</feature>
<name>A0A1M5KBS5_9GAMM</name>
<gene>
    <name evidence="3" type="ORF">SAMN04488068_0470</name>
</gene>
<dbReference type="STRING" id="490188.SAMN04488068_0470"/>
<sequence>MNQHRPLAQALIALTLIAASTGAAQAADGIGSRVGSNVGRWIAAQGNAALQELQQDLKRDLVDRLKPLLPAGDAPMAAESPAHKVGNDLAPAPAAGAPKQSL</sequence>
<evidence type="ECO:0000256" key="2">
    <source>
        <dbReference type="SAM" id="SignalP"/>
    </source>
</evidence>
<dbReference type="RefSeq" id="WP_072893349.1">
    <property type="nucleotide sequence ID" value="NZ_FQWZ01000001.1"/>
</dbReference>
<dbReference type="EMBL" id="FQWZ01000001">
    <property type="protein sequence ID" value="SHG50235.1"/>
    <property type="molecule type" value="Genomic_DNA"/>
</dbReference>
<keyword evidence="2" id="KW-0732">Signal</keyword>
<proteinExistence type="predicted"/>
<accession>A0A1M5KBS5</accession>
<dbReference type="AlphaFoldDB" id="A0A1M5KBS5"/>
<protein>
    <submittedName>
        <fullName evidence="3">Uncharacterized protein</fullName>
    </submittedName>
</protein>
<organism evidence="3 4">
    <name type="scientific">Hydrocarboniphaga daqingensis</name>
    <dbReference type="NCBI Taxonomy" id="490188"/>
    <lineage>
        <taxon>Bacteria</taxon>
        <taxon>Pseudomonadati</taxon>
        <taxon>Pseudomonadota</taxon>
        <taxon>Gammaproteobacteria</taxon>
        <taxon>Nevskiales</taxon>
        <taxon>Nevskiaceae</taxon>
        <taxon>Hydrocarboniphaga</taxon>
    </lineage>
</organism>
<reference evidence="3 4" key="1">
    <citation type="submission" date="2016-11" db="EMBL/GenBank/DDBJ databases">
        <authorList>
            <person name="Jaros S."/>
            <person name="Januszkiewicz K."/>
            <person name="Wedrychowicz H."/>
        </authorList>
    </citation>
    <scope>NUCLEOTIDE SEQUENCE [LARGE SCALE GENOMIC DNA]</scope>
    <source>
        <strain evidence="3 4">CGMCC 1.7049</strain>
    </source>
</reference>
<feature type="chain" id="PRO_5012974263" evidence="2">
    <location>
        <begin position="27"/>
        <end position="102"/>
    </location>
</feature>
<evidence type="ECO:0000313" key="3">
    <source>
        <dbReference type="EMBL" id="SHG50235.1"/>
    </source>
</evidence>
<feature type="region of interest" description="Disordered" evidence="1">
    <location>
        <begin position="71"/>
        <end position="102"/>
    </location>
</feature>
<dbReference type="Proteomes" id="UP000199758">
    <property type="component" value="Unassembled WGS sequence"/>
</dbReference>
<evidence type="ECO:0000256" key="1">
    <source>
        <dbReference type="SAM" id="MobiDB-lite"/>
    </source>
</evidence>
<evidence type="ECO:0000313" key="4">
    <source>
        <dbReference type="Proteomes" id="UP000199758"/>
    </source>
</evidence>
<keyword evidence="4" id="KW-1185">Reference proteome</keyword>